<dbReference type="Gene3D" id="3.30.420.10">
    <property type="entry name" value="Ribonuclease H-like superfamily/Ribonuclease H"/>
    <property type="match status" value="1"/>
</dbReference>
<comment type="caution">
    <text evidence="2">The sequence shown here is derived from an EMBL/GenBank/DDBJ whole genome shotgun (WGS) entry which is preliminary data.</text>
</comment>
<accession>A0A498H989</accession>
<reference evidence="2 3" key="1">
    <citation type="submission" date="2018-10" db="EMBL/GenBank/DDBJ databases">
        <title>A high-quality apple genome assembly.</title>
        <authorList>
            <person name="Hu J."/>
        </authorList>
    </citation>
    <scope>NUCLEOTIDE SEQUENCE [LARGE SCALE GENOMIC DNA]</scope>
    <source>
        <strain evidence="3">cv. HFTH1</strain>
        <tissue evidence="2">Young leaf</tissue>
    </source>
</reference>
<dbReference type="PANTHER" id="PTHR48475">
    <property type="entry name" value="RIBONUCLEASE H"/>
    <property type="match status" value="1"/>
</dbReference>
<proteinExistence type="predicted"/>
<evidence type="ECO:0000259" key="1">
    <source>
        <dbReference type="PROSITE" id="PS50879"/>
    </source>
</evidence>
<dbReference type="GO" id="GO:0003676">
    <property type="term" value="F:nucleic acid binding"/>
    <property type="evidence" value="ECO:0007669"/>
    <property type="project" value="InterPro"/>
</dbReference>
<sequence length="164" mass="18227">MLGETLSDIVFEALPLSSNLIDYFSKSVSDSPCCFTSFQEGKELKFDNDTLLPSQIKEKDMASHFIHKERRKCHHNRGLTTEHIVASLAPPAGDFWCLHVDISSNYQGSRVGLVLNTLGDSMLEQAISLSFMTLNNEAEYEALLAGLRLANNLAVKKLVIYSDS</sequence>
<dbReference type="GO" id="GO:0004523">
    <property type="term" value="F:RNA-DNA hybrid ribonuclease activity"/>
    <property type="evidence" value="ECO:0007669"/>
    <property type="project" value="InterPro"/>
</dbReference>
<dbReference type="AlphaFoldDB" id="A0A498H989"/>
<dbReference type="InterPro" id="IPR036397">
    <property type="entry name" value="RNaseH_sf"/>
</dbReference>
<dbReference type="PANTHER" id="PTHR48475:SF2">
    <property type="entry name" value="RIBONUCLEASE H"/>
    <property type="match status" value="1"/>
</dbReference>
<gene>
    <name evidence="2" type="ORF">DVH24_027537</name>
</gene>
<dbReference type="InterPro" id="IPR002156">
    <property type="entry name" value="RNaseH_domain"/>
</dbReference>
<dbReference type="SUPFAM" id="SSF53098">
    <property type="entry name" value="Ribonuclease H-like"/>
    <property type="match status" value="1"/>
</dbReference>
<keyword evidence="3" id="KW-1185">Reference proteome</keyword>
<organism evidence="2 3">
    <name type="scientific">Malus domestica</name>
    <name type="common">Apple</name>
    <name type="synonym">Pyrus malus</name>
    <dbReference type="NCBI Taxonomy" id="3750"/>
    <lineage>
        <taxon>Eukaryota</taxon>
        <taxon>Viridiplantae</taxon>
        <taxon>Streptophyta</taxon>
        <taxon>Embryophyta</taxon>
        <taxon>Tracheophyta</taxon>
        <taxon>Spermatophyta</taxon>
        <taxon>Magnoliopsida</taxon>
        <taxon>eudicotyledons</taxon>
        <taxon>Gunneridae</taxon>
        <taxon>Pentapetalae</taxon>
        <taxon>rosids</taxon>
        <taxon>fabids</taxon>
        <taxon>Rosales</taxon>
        <taxon>Rosaceae</taxon>
        <taxon>Amygdaloideae</taxon>
        <taxon>Maleae</taxon>
        <taxon>Malus</taxon>
    </lineage>
</organism>
<dbReference type="Pfam" id="PF13456">
    <property type="entry name" value="RVT_3"/>
    <property type="match status" value="1"/>
</dbReference>
<protein>
    <recommendedName>
        <fullName evidence="1">RNase H type-1 domain-containing protein</fullName>
    </recommendedName>
</protein>
<name>A0A498H989_MALDO</name>
<evidence type="ECO:0000313" key="2">
    <source>
        <dbReference type="EMBL" id="RXH67390.1"/>
    </source>
</evidence>
<feature type="domain" description="RNase H type-1" evidence="1">
    <location>
        <begin position="92"/>
        <end position="164"/>
    </location>
</feature>
<dbReference type="Proteomes" id="UP000290289">
    <property type="component" value="Chromosome 17"/>
</dbReference>
<dbReference type="InterPro" id="IPR012337">
    <property type="entry name" value="RNaseH-like_sf"/>
</dbReference>
<dbReference type="PROSITE" id="PS50879">
    <property type="entry name" value="RNASE_H_1"/>
    <property type="match status" value="1"/>
</dbReference>
<evidence type="ECO:0000313" key="3">
    <source>
        <dbReference type="Proteomes" id="UP000290289"/>
    </source>
</evidence>
<dbReference type="EMBL" id="RDQH01000343">
    <property type="protein sequence ID" value="RXH67390.1"/>
    <property type="molecule type" value="Genomic_DNA"/>
</dbReference>